<name>A0A1X7ARM3_9GAMM</name>
<accession>A0A1X7ARM3</accession>
<keyword evidence="1" id="KW-0812">Transmembrane</keyword>
<keyword evidence="1" id="KW-0472">Membrane</keyword>
<dbReference type="Proteomes" id="UP000196573">
    <property type="component" value="Unassembled WGS sequence"/>
</dbReference>
<organism evidence="2 3">
    <name type="scientific">Parendozoicomonas haliclonae</name>
    <dbReference type="NCBI Taxonomy" id="1960125"/>
    <lineage>
        <taxon>Bacteria</taxon>
        <taxon>Pseudomonadati</taxon>
        <taxon>Pseudomonadota</taxon>
        <taxon>Gammaproteobacteria</taxon>
        <taxon>Oceanospirillales</taxon>
        <taxon>Endozoicomonadaceae</taxon>
        <taxon>Parendozoicomonas</taxon>
    </lineage>
</organism>
<reference evidence="2 3" key="1">
    <citation type="submission" date="2017-03" db="EMBL/GenBank/DDBJ databases">
        <authorList>
            <person name="Afonso C.L."/>
            <person name="Miller P.J."/>
            <person name="Scott M.A."/>
            <person name="Spackman E."/>
            <person name="Goraichik I."/>
            <person name="Dimitrov K.M."/>
            <person name="Suarez D.L."/>
            <person name="Swayne D.E."/>
        </authorList>
    </citation>
    <scope>NUCLEOTIDE SEQUENCE [LARGE SCALE GENOMIC DNA]</scope>
    <source>
        <strain evidence="2">SB41UT1</strain>
    </source>
</reference>
<proteinExistence type="predicted"/>
<keyword evidence="1" id="KW-1133">Transmembrane helix</keyword>
<evidence type="ECO:0000313" key="2">
    <source>
        <dbReference type="EMBL" id="SMA50971.1"/>
    </source>
</evidence>
<dbReference type="EMBL" id="FWPT01000024">
    <property type="protein sequence ID" value="SMA50971.1"/>
    <property type="molecule type" value="Genomic_DNA"/>
</dbReference>
<keyword evidence="3" id="KW-1185">Reference proteome</keyword>
<evidence type="ECO:0000256" key="1">
    <source>
        <dbReference type="SAM" id="Phobius"/>
    </source>
</evidence>
<feature type="transmembrane region" description="Helical" evidence="1">
    <location>
        <begin position="20"/>
        <end position="38"/>
    </location>
</feature>
<dbReference type="RefSeq" id="WP_087113415.1">
    <property type="nucleotide sequence ID" value="NZ_CBCSCN010000015.1"/>
</dbReference>
<protein>
    <submittedName>
        <fullName evidence="2">Uncharacterized protein</fullName>
    </submittedName>
</protein>
<dbReference type="AlphaFoldDB" id="A0A1X7ARM3"/>
<sequence length="169" mass="20004">MDIEHIFEAIKELKFERSDIIAIASLFIAGMTFLYTFISRYFDKRARRLEFLESKLADLCEIYQRLQLDLIVIEEKFALSHLKELGMHEYLKSVRKDISGNALNSAINLQNLVTKNRKKIKLKRIEELIIQVEDMRQKSCGYSENIRARMDNAYDRYDKILSTKPFETK</sequence>
<gene>
    <name evidence="2" type="ORF">EHSB41UT_04792</name>
</gene>
<evidence type="ECO:0000313" key="3">
    <source>
        <dbReference type="Proteomes" id="UP000196573"/>
    </source>
</evidence>